<keyword evidence="1" id="KW-1133">Transmembrane helix</keyword>
<feature type="transmembrane region" description="Helical" evidence="1">
    <location>
        <begin position="40"/>
        <end position="70"/>
    </location>
</feature>
<evidence type="ECO:0000313" key="2">
    <source>
        <dbReference type="EMBL" id="SBS72376.1"/>
    </source>
</evidence>
<feature type="transmembrane region" description="Helical" evidence="1">
    <location>
        <begin position="153"/>
        <end position="173"/>
    </location>
</feature>
<feature type="transmembrane region" description="Helical" evidence="1">
    <location>
        <begin position="365"/>
        <end position="381"/>
    </location>
</feature>
<reference evidence="2" key="1">
    <citation type="submission" date="2016-03" db="EMBL/GenBank/DDBJ databases">
        <authorList>
            <person name="Ploux O."/>
        </authorList>
    </citation>
    <scope>NUCLEOTIDE SEQUENCE</scope>
    <source>
        <strain evidence="2">UC1</strain>
    </source>
</reference>
<feature type="transmembrane region" description="Helical" evidence="1">
    <location>
        <begin position="323"/>
        <end position="345"/>
    </location>
</feature>
<organism evidence="2">
    <name type="scientific">uncultured Microbacterium sp</name>
    <dbReference type="NCBI Taxonomy" id="191216"/>
    <lineage>
        <taxon>Bacteria</taxon>
        <taxon>Bacillati</taxon>
        <taxon>Actinomycetota</taxon>
        <taxon>Actinomycetes</taxon>
        <taxon>Micrococcales</taxon>
        <taxon>Microbacteriaceae</taxon>
        <taxon>Microbacterium</taxon>
        <taxon>environmental samples</taxon>
    </lineage>
</organism>
<feature type="transmembrane region" description="Helical" evidence="1">
    <location>
        <begin position="97"/>
        <end position="115"/>
    </location>
</feature>
<dbReference type="EMBL" id="FLQR01000006">
    <property type="protein sequence ID" value="SBS72376.1"/>
    <property type="molecule type" value="Genomic_DNA"/>
</dbReference>
<feature type="transmembrane region" description="Helical" evidence="1">
    <location>
        <begin position="185"/>
        <end position="207"/>
    </location>
</feature>
<feature type="transmembrane region" description="Helical" evidence="1">
    <location>
        <begin position="12"/>
        <end position="34"/>
    </location>
</feature>
<dbReference type="AlphaFoldDB" id="A0A1Y5P120"/>
<feature type="transmembrane region" description="Helical" evidence="1">
    <location>
        <begin position="251"/>
        <end position="274"/>
    </location>
</feature>
<keyword evidence="1" id="KW-0812">Transmembrane</keyword>
<protein>
    <submittedName>
        <fullName evidence="2">Uncharacterized protein</fullName>
    </submittedName>
</protein>
<accession>A0A1Y5P120</accession>
<gene>
    <name evidence="2" type="ORF">MIPYR_20569</name>
</gene>
<proteinExistence type="predicted"/>
<sequence length="408" mass="44008">MLTMLRTAGRLVLSHGPLLVAIYLAGNLLQYVAIEAFGFVGAYSAVVGALLFPLVIVVRLVALVSMLLVLRSGLRTLGVIAPLPDEPAARRRAFTDALLGSILVFVAFYAAWGYLRDDANAYYSRVLEINSGLIANESILGLESGGDGAAGELSFSPLTVGIIVAAFVLRWAYGRYKGRLSKSIVVLAVYLEALWVVWSALLLSQAFDAVGSWVDSRQAMVWLADLREWLAAQVAPVAWVWDGVEWLLGEAGGILLLPLAWLAVAGVIFGQAVAPPPARVRGAIVDRARTRFGRLPAWTRRRSSDLWGQIVARFRPIVQAVVLMWRAGPALIGGYVLLFTIVLALDSLLGIALTRLVGPQSFAEFWLPASTIVFSVPALLIEPLRLIVVASAYDRVVGRLTAPELVAA</sequence>
<keyword evidence="1" id="KW-0472">Membrane</keyword>
<evidence type="ECO:0000256" key="1">
    <source>
        <dbReference type="SAM" id="Phobius"/>
    </source>
</evidence>
<name>A0A1Y5P120_9MICO</name>
<dbReference type="RefSeq" id="WP_295575619.1">
    <property type="nucleotide sequence ID" value="NZ_FLQR01000006.1"/>
</dbReference>